<dbReference type="RefSeq" id="WP_153409927.1">
    <property type="nucleotide sequence ID" value="NZ_WEGK01000004.1"/>
</dbReference>
<dbReference type="Gene3D" id="1.20.120.450">
    <property type="entry name" value="dinb family like domain"/>
    <property type="match status" value="1"/>
</dbReference>
<dbReference type="EMBL" id="WEGK01000004">
    <property type="protein sequence ID" value="MQY19070.1"/>
    <property type="molecule type" value="Genomic_DNA"/>
</dbReference>
<dbReference type="InterPro" id="IPR024344">
    <property type="entry name" value="MDMPI_metal-binding"/>
</dbReference>
<dbReference type="SUPFAM" id="SSF109854">
    <property type="entry name" value="DinB/YfiT-like putative metalloenzymes"/>
    <property type="match status" value="1"/>
</dbReference>
<proteinExistence type="predicted"/>
<evidence type="ECO:0000313" key="3">
    <source>
        <dbReference type="Proteomes" id="UP000438448"/>
    </source>
</evidence>
<accession>A0A7K0D030</accession>
<name>A0A7K0D030_9NOCA</name>
<dbReference type="OrthoDB" id="5185819at2"/>
<evidence type="ECO:0000259" key="1">
    <source>
        <dbReference type="Pfam" id="PF11716"/>
    </source>
</evidence>
<dbReference type="AlphaFoldDB" id="A0A7K0D030"/>
<dbReference type="NCBIfam" id="TIGR03083">
    <property type="entry name" value="maleylpyruvate isomerase family mycothiol-dependent enzyme"/>
    <property type="match status" value="1"/>
</dbReference>
<comment type="caution">
    <text evidence="2">The sequence shown here is derived from an EMBL/GenBank/DDBJ whole genome shotgun (WGS) entry which is preliminary data.</text>
</comment>
<gene>
    <name evidence="2" type="ORF">NRB20_21540</name>
</gene>
<organism evidence="2 3">
    <name type="scientific">Nocardia macrotermitis</name>
    <dbReference type="NCBI Taxonomy" id="2585198"/>
    <lineage>
        <taxon>Bacteria</taxon>
        <taxon>Bacillati</taxon>
        <taxon>Actinomycetota</taxon>
        <taxon>Actinomycetes</taxon>
        <taxon>Mycobacteriales</taxon>
        <taxon>Nocardiaceae</taxon>
        <taxon>Nocardia</taxon>
    </lineage>
</organism>
<evidence type="ECO:0000313" key="2">
    <source>
        <dbReference type="EMBL" id="MQY19070.1"/>
    </source>
</evidence>
<keyword evidence="3" id="KW-1185">Reference proteome</keyword>
<dbReference type="Pfam" id="PF11716">
    <property type="entry name" value="MDMPI_N"/>
    <property type="match status" value="1"/>
</dbReference>
<protein>
    <recommendedName>
        <fullName evidence="1">Mycothiol-dependent maleylpyruvate isomerase metal-binding domain-containing protein</fullName>
    </recommendedName>
</protein>
<dbReference type="Proteomes" id="UP000438448">
    <property type="component" value="Unassembled WGS sequence"/>
</dbReference>
<dbReference type="InterPro" id="IPR017517">
    <property type="entry name" value="Maleyloyr_isom"/>
</dbReference>
<dbReference type="NCBIfam" id="TIGR03086">
    <property type="entry name" value="TIGR03086 family metal-binding protein"/>
    <property type="match status" value="1"/>
</dbReference>
<feature type="domain" description="Mycothiol-dependent maleylpyruvate isomerase metal-binding" evidence="1">
    <location>
        <begin position="10"/>
        <end position="127"/>
    </location>
</feature>
<dbReference type="InterPro" id="IPR017520">
    <property type="entry name" value="CHP03086"/>
</dbReference>
<sequence length="185" mass="19521">MTSDLVADLERAFEAVGQLIARIEPGQWAAPTPCTDWTVRDVVGHLVGLNLVFTALLTDGPMPDRQADPLGADPLAAYRTSAAAVTAAFGAPGVLERTFTGPLGDATGAGRLRIRIADLLTHAWDLARATGIRVELPEDLVQDALANIRAQLAGQSRAGRFDDERSIAADAPALDRLAAFTGRVI</sequence>
<dbReference type="InterPro" id="IPR034660">
    <property type="entry name" value="DinB/YfiT-like"/>
</dbReference>
<dbReference type="GO" id="GO:0046872">
    <property type="term" value="F:metal ion binding"/>
    <property type="evidence" value="ECO:0007669"/>
    <property type="project" value="InterPro"/>
</dbReference>
<reference evidence="2 3" key="1">
    <citation type="submission" date="2019-10" db="EMBL/GenBank/DDBJ databases">
        <title>Nocardia macrotermitis sp. nov. and Nocardia aurantia sp. nov., isolated from the gut of fungus growing-termite Macrotermes natalensis.</title>
        <authorList>
            <person name="Benndorf R."/>
            <person name="Schwitalla J."/>
            <person name="Martin K."/>
            <person name="De Beer W."/>
            <person name="Kaster A.-K."/>
            <person name="Vollmers J."/>
            <person name="Poulsen M."/>
            <person name="Beemelmanns C."/>
        </authorList>
    </citation>
    <scope>NUCLEOTIDE SEQUENCE [LARGE SCALE GENOMIC DNA]</scope>
    <source>
        <strain evidence="2 3">RB20</strain>
    </source>
</reference>